<feature type="domain" description="RAP" evidence="2">
    <location>
        <begin position="449"/>
        <end position="507"/>
    </location>
</feature>
<dbReference type="SMART" id="SM00952">
    <property type="entry name" value="RAP"/>
    <property type="match status" value="1"/>
</dbReference>
<evidence type="ECO:0000259" key="2">
    <source>
        <dbReference type="PROSITE" id="PS51286"/>
    </source>
</evidence>
<evidence type="ECO:0000313" key="3">
    <source>
        <dbReference type="EMBL" id="CEM41225.1"/>
    </source>
</evidence>
<feature type="region of interest" description="Disordered" evidence="1">
    <location>
        <begin position="138"/>
        <end position="185"/>
    </location>
</feature>
<proteinExistence type="predicted"/>
<protein>
    <recommendedName>
        <fullName evidence="2">RAP domain-containing protein</fullName>
    </recommendedName>
</protein>
<feature type="compositionally biased region" description="Basic and acidic residues" evidence="1">
    <location>
        <begin position="542"/>
        <end position="558"/>
    </location>
</feature>
<accession>A0A0G4HBP0</accession>
<feature type="compositionally biased region" description="Low complexity" evidence="1">
    <location>
        <begin position="171"/>
        <end position="182"/>
    </location>
</feature>
<sequence length="663" mass="72859">MMMRFRPAAHALQGIHSLSWEGRRRRPFSVAAVGDGKSLSGVDGEHGASKFPFSREALILLAKEVAGCAEKLPDSPLAERWWNVCKSAEEHAESLPPNILVALVDAFCTVKLSRQQKVERGAERAVVFALRDSLLSSLRQSPSSSSSSSQPAKEPSEVQGEEAGGRKRNKQAGAQTEAAEGGSLSPRDSVALCLSLLKAIRHLSVKEGGRRRVGSSDRSGQGLFEDAMGASSGLLIHMTSRELTELLTHTSSLALYGFESRRTFLVALQLIRERLDVRSERPSPFDVARLFKAFSKAGVQTEMLRVLTDLIITDLGLPHCPCTPQMASHLLFTCLSTRNYSPPLVERLLAIVSREHIGLRGESSVELRSLKWVEISLRLDFAQTVSSLSPEAQKLLGLVRDLRYVDPGLEEDTRLSRQLSFFLKKHGFPCSREMEGPYGLKICDRENRIAFECLEKEAFYPNSKKLRFTTETKIRHLEALGWKVFPMKYWAWDALTCYEVKAAFVRKILKRAGLIEGVRRDAPSRLKLSGLGGRCEALESSRESETLIEEGRGERGEGGGHVVSRAVDDVEAFDGVPVGGREGESVPDGDADAEINAESESAPVFQRDPRAEGRSGGVMGEVSRENPQGSTVSVEEGTETDPLHQVHAQRERPIEATAVSPPP</sequence>
<organism evidence="3">
    <name type="scientific">Chromera velia CCMP2878</name>
    <dbReference type="NCBI Taxonomy" id="1169474"/>
    <lineage>
        <taxon>Eukaryota</taxon>
        <taxon>Sar</taxon>
        <taxon>Alveolata</taxon>
        <taxon>Colpodellida</taxon>
        <taxon>Chromeraceae</taxon>
        <taxon>Chromera</taxon>
    </lineage>
</organism>
<feature type="compositionally biased region" description="Low complexity" evidence="1">
    <location>
        <begin position="138"/>
        <end position="151"/>
    </location>
</feature>
<dbReference type="InterPro" id="IPR013584">
    <property type="entry name" value="RAP"/>
</dbReference>
<dbReference type="AlphaFoldDB" id="A0A0G4HBP0"/>
<feature type="compositionally biased region" description="Basic and acidic residues" evidence="1">
    <location>
        <begin position="641"/>
        <end position="654"/>
    </location>
</feature>
<evidence type="ECO:0000256" key="1">
    <source>
        <dbReference type="SAM" id="MobiDB-lite"/>
    </source>
</evidence>
<dbReference type="VEuPathDB" id="CryptoDB:Cvel_25898"/>
<dbReference type="Pfam" id="PF08373">
    <property type="entry name" value="RAP"/>
    <property type="match status" value="1"/>
</dbReference>
<dbReference type="EMBL" id="CDMZ01002193">
    <property type="protein sequence ID" value="CEM41225.1"/>
    <property type="molecule type" value="Genomic_DNA"/>
</dbReference>
<reference evidence="3" key="1">
    <citation type="submission" date="2014-11" db="EMBL/GenBank/DDBJ databases">
        <authorList>
            <person name="Otto D Thomas"/>
            <person name="Naeem Raeece"/>
        </authorList>
    </citation>
    <scope>NUCLEOTIDE SEQUENCE</scope>
</reference>
<gene>
    <name evidence="3" type="ORF">Cvel_25898</name>
</gene>
<feature type="region of interest" description="Disordered" evidence="1">
    <location>
        <begin position="542"/>
        <end position="561"/>
    </location>
</feature>
<dbReference type="PROSITE" id="PS51286">
    <property type="entry name" value="RAP"/>
    <property type="match status" value="1"/>
</dbReference>
<name>A0A0G4HBP0_9ALVE</name>
<feature type="region of interest" description="Disordered" evidence="1">
    <location>
        <begin position="574"/>
        <end position="663"/>
    </location>
</feature>
<feature type="compositionally biased region" description="Acidic residues" evidence="1">
    <location>
        <begin position="585"/>
        <end position="597"/>
    </location>
</feature>